<evidence type="ECO:0000313" key="1">
    <source>
        <dbReference type="EMBL" id="CAA9552899.1"/>
    </source>
</evidence>
<protein>
    <submittedName>
        <fullName evidence="1">Uncharacterized protein</fullName>
    </submittedName>
</protein>
<dbReference type="EMBL" id="CADCWC010000446">
    <property type="protein sequence ID" value="CAA9552899.1"/>
    <property type="molecule type" value="Genomic_DNA"/>
</dbReference>
<organism evidence="1">
    <name type="scientific">uncultured Thermoleophilia bacterium</name>
    <dbReference type="NCBI Taxonomy" id="1497501"/>
    <lineage>
        <taxon>Bacteria</taxon>
        <taxon>Bacillati</taxon>
        <taxon>Actinomycetota</taxon>
        <taxon>Thermoleophilia</taxon>
        <taxon>environmental samples</taxon>
    </lineage>
</organism>
<reference evidence="1" key="1">
    <citation type="submission" date="2020-02" db="EMBL/GenBank/DDBJ databases">
        <authorList>
            <person name="Meier V. D."/>
        </authorList>
    </citation>
    <scope>NUCLEOTIDE SEQUENCE</scope>
    <source>
        <strain evidence="1">AVDCRST_MAG79</strain>
    </source>
</reference>
<name>A0A6J4ULS0_9ACTN</name>
<gene>
    <name evidence="1" type="ORF">AVDCRST_MAG79-2843</name>
</gene>
<proteinExistence type="predicted"/>
<dbReference type="AlphaFoldDB" id="A0A6J4ULS0"/>
<sequence length="362" mass="39188">MGDHRHELVLGAVELAQPVGRRLLEAQALRQRLLRPSPLREISGDLREAAQPTVVVAQGGDDDVGPEPRAVLPHAPALVLDAPHGHGLAELGVRLAGLDVGLRVEAREVAADDLSGRVPLEAARAGVPRRHVAGGVEHEDGVVDDVLDHQPQALLAEREGALGRPPLGEVPRHLAEAEERPGLVTQRRDDHVRPERDAVLPDAPALVLDATVGRGARQLPLGLSAADVLVRIEPGVVGPDDLLGPVALEPPGACVPRCDVPVRVQQEDGVVGDALDQEPEEALRCGRRRPHDVPVEVVGRHSRERTARSGMLRGWSFRPVDRPRRRWTGCREWWRGAAVGLVPSRRRPGPLHRPACQPMPWL</sequence>
<accession>A0A6J4ULS0</accession>